<name>Q88BH2_PSESM</name>
<dbReference type="Proteomes" id="UP000002515">
    <property type="component" value="Chromosome"/>
</dbReference>
<dbReference type="EMBL" id="AE016853">
    <property type="protein sequence ID" value="AAO53597.1"/>
    <property type="molecule type" value="Genomic_DNA"/>
</dbReference>
<proteinExistence type="predicted"/>
<gene>
    <name evidence="2" type="ordered locus">PSPTO_0041</name>
</gene>
<feature type="region of interest" description="Disordered" evidence="1">
    <location>
        <begin position="105"/>
        <end position="128"/>
    </location>
</feature>
<organism evidence="2 3">
    <name type="scientific">Pseudomonas syringae pv. tomato (strain ATCC BAA-871 / DC3000)</name>
    <dbReference type="NCBI Taxonomy" id="223283"/>
    <lineage>
        <taxon>Bacteria</taxon>
        <taxon>Pseudomonadati</taxon>
        <taxon>Pseudomonadota</taxon>
        <taxon>Gammaproteobacteria</taxon>
        <taxon>Pseudomonadales</taxon>
        <taxon>Pseudomonadaceae</taxon>
        <taxon>Pseudomonas</taxon>
    </lineage>
</organism>
<dbReference type="OrthoDB" id="7031087at2"/>
<sequence>MWGSWIGYDGYWLTKAMTQNTCVATATVTEFGVGEGHLLHQASRWLRSGILQNLEVFFRASLASWQQNVLAMIAHYQSFRTAEENTRPGAVRSANRVYPLSPHTLYPFPTHPRPPNKAPYPPIAPIKE</sequence>
<dbReference type="STRING" id="223283.PSPTO_0041"/>
<evidence type="ECO:0000313" key="3">
    <source>
        <dbReference type="Proteomes" id="UP000002515"/>
    </source>
</evidence>
<keyword evidence="3" id="KW-1185">Reference proteome</keyword>
<dbReference type="KEGG" id="pst:PSPTO_0041"/>
<dbReference type="HOGENOM" id="CLU_1957685_0_0_6"/>
<dbReference type="AlphaFoldDB" id="Q88BH2"/>
<accession>Q88BH2</accession>
<evidence type="ECO:0000313" key="2">
    <source>
        <dbReference type="EMBL" id="AAO53597.1"/>
    </source>
</evidence>
<protein>
    <submittedName>
        <fullName evidence="2">Uncharacterized protein</fullName>
    </submittedName>
</protein>
<feature type="compositionally biased region" description="Pro residues" evidence="1">
    <location>
        <begin position="109"/>
        <end position="128"/>
    </location>
</feature>
<reference evidence="2 3" key="1">
    <citation type="journal article" date="2003" name="Proc. Natl. Acad. Sci. U.S.A.">
        <title>The complete genome sequence of the Arabidopsis and tomato pathogen Pseudomonas syringae pv. tomato DC3000.</title>
        <authorList>
            <person name="Buell C.R."/>
            <person name="Joardar V."/>
            <person name="Lindeberg M."/>
            <person name="Selengut J."/>
            <person name="Paulsen I.T."/>
            <person name="Gwinn M.L."/>
            <person name="Dodson R.J."/>
            <person name="Deboy R.T."/>
            <person name="Durkin A.S."/>
            <person name="Kolonay J.F."/>
            <person name="Madupu R."/>
            <person name="Daugherty S."/>
            <person name="Brinkac L."/>
            <person name="Beanan M.J."/>
            <person name="Haft D.H."/>
            <person name="Nelson W.C."/>
            <person name="Davidsen T."/>
            <person name="Zafar N."/>
            <person name="Zhou L."/>
            <person name="Liu J."/>
            <person name="Yuan Q."/>
            <person name="Khouri H."/>
            <person name="Fedorova N."/>
            <person name="Tran B."/>
            <person name="Russell D."/>
            <person name="Berry K."/>
            <person name="Utterback T."/>
            <person name="Van Aken S.E."/>
            <person name="Feldblyum T.V."/>
            <person name="D'Ascenzo M."/>
            <person name="Deng W.L."/>
            <person name="Ramos A.R."/>
            <person name="Alfano J.R."/>
            <person name="Cartinhour S."/>
            <person name="Chatterjee A.K."/>
            <person name="Delaney T.P."/>
            <person name="Lazarowitz S.G."/>
            <person name="Martin G.B."/>
            <person name="Schneider D.J."/>
            <person name="Tang X."/>
            <person name="Bender C.L."/>
            <person name="White O."/>
            <person name="Fraser C.M."/>
            <person name="Collmer A."/>
        </authorList>
    </citation>
    <scope>NUCLEOTIDE SEQUENCE [LARGE SCALE GENOMIC DNA]</scope>
    <source>
        <strain evidence="3">ATCC BAA-871 / DC3000</strain>
    </source>
</reference>
<evidence type="ECO:0000256" key="1">
    <source>
        <dbReference type="SAM" id="MobiDB-lite"/>
    </source>
</evidence>